<dbReference type="GO" id="GO:0004115">
    <property type="term" value="F:3',5'-cyclic-AMP phosphodiesterase activity"/>
    <property type="evidence" value="ECO:0007669"/>
    <property type="project" value="InterPro"/>
</dbReference>
<dbReference type="AlphaFoldDB" id="W4KKR1"/>
<dbReference type="EMBL" id="KI925455">
    <property type="protein sequence ID" value="ETW85656.1"/>
    <property type="molecule type" value="Genomic_DNA"/>
</dbReference>
<dbReference type="PRINTS" id="PR00388">
    <property type="entry name" value="PDIESTERASE2"/>
</dbReference>
<sequence>MPAFDVVVVGCGGGPSETNLSAYLLKPYDAAWLDGTVALEAGSGLGTLSYVMALNPNLFDDEDAQSTCGLSAYDVYSSIRCFLITHAHLDHINGLVLSAGTLKGPRKRIHAARHVIDNIETVFSDRVWPKLASWSAKDDDYKLMYDPLKFTKSYRTISPNVSVRMTAVTHGHNDTTGVYESTAFFLRHDPSGQELLFFGDVEPDSVASRPLTLATWRAAAPMIPETLGAIFIECSWPLGRREDLLYGHLSPEHLTDELAALATEVKPRPSPVDPELLRDALKGLRVYITHCKDDLEGRYDRPIRHVIADQVRELVEKKRLGAEILSVEQGSRIGLCYSELGLSSR</sequence>
<dbReference type="Proteomes" id="UP000030671">
    <property type="component" value="Unassembled WGS sequence"/>
</dbReference>
<reference evidence="1 2" key="1">
    <citation type="journal article" date="2012" name="New Phytol.">
        <title>Insight into trade-off between wood decay and parasitism from the genome of a fungal forest pathogen.</title>
        <authorList>
            <person name="Olson A."/>
            <person name="Aerts A."/>
            <person name="Asiegbu F."/>
            <person name="Belbahri L."/>
            <person name="Bouzid O."/>
            <person name="Broberg A."/>
            <person name="Canback B."/>
            <person name="Coutinho P.M."/>
            <person name="Cullen D."/>
            <person name="Dalman K."/>
            <person name="Deflorio G."/>
            <person name="van Diepen L.T."/>
            <person name="Dunand C."/>
            <person name="Duplessis S."/>
            <person name="Durling M."/>
            <person name="Gonthier P."/>
            <person name="Grimwood J."/>
            <person name="Fossdal C.G."/>
            <person name="Hansson D."/>
            <person name="Henrissat B."/>
            <person name="Hietala A."/>
            <person name="Himmelstrand K."/>
            <person name="Hoffmeister D."/>
            <person name="Hogberg N."/>
            <person name="James T.Y."/>
            <person name="Karlsson M."/>
            <person name="Kohler A."/>
            <person name="Kues U."/>
            <person name="Lee Y.H."/>
            <person name="Lin Y.C."/>
            <person name="Lind M."/>
            <person name="Lindquist E."/>
            <person name="Lombard V."/>
            <person name="Lucas S."/>
            <person name="Lunden K."/>
            <person name="Morin E."/>
            <person name="Murat C."/>
            <person name="Park J."/>
            <person name="Raffaello T."/>
            <person name="Rouze P."/>
            <person name="Salamov A."/>
            <person name="Schmutz J."/>
            <person name="Solheim H."/>
            <person name="Stahlberg J."/>
            <person name="Velez H."/>
            <person name="de Vries R.P."/>
            <person name="Wiebenga A."/>
            <person name="Woodward S."/>
            <person name="Yakovlev I."/>
            <person name="Garbelotto M."/>
            <person name="Martin F."/>
            <person name="Grigoriev I.V."/>
            <person name="Stenlid J."/>
        </authorList>
    </citation>
    <scope>NUCLEOTIDE SEQUENCE [LARGE SCALE GENOMIC DNA]</scope>
    <source>
        <strain evidence="1 2">TC 32-1</strain>
    </source>
</reference>
<dbReference type="InParanoid" id="W4KKR1"/>
<organism evidence="1 2">
    <name type="scientific">Heterobasidion irregulare (strain TC 32-1)</name>
    <dbReference type="NCBI Taxonomy" id="747525"/>
    <lineage>
        <taxon>Eukaryota</taxon>
        <taxon>Fungi</taxon>
        <taxon>Dikarya</taxon>
        <taxon>Basidiomycota</taxon>
        <taxon>Agaricomycotina</taxon>
        <taxon>Agaricomycetes</taxon>
        <taxon>Russulales</taxon>
        <taxon>Bondarzewiaceae</taxon>
        <taxon>Heterobasidion</taxon>
        <taxon>Heterobasidion annosum species complex</taxon>
    </lineage>
</organism>
<dbReference type="Gene3D" id="3.60.15.10">
    <property type="entry name" value="Ribonuclease Z/Hydroxyacylglutathione hydrolase-like"/>
    <property type="match status" value="1"/>
</dbReference>
<evidence type="ECO:0000313" key="2">
    <source>
        <dbReference type="Proteomes" id="UP000030671"/>
    </source>
</evidence>
<dbReference type="InterPro" id="IPR000396">
    <property type="entry name" value="Pdiesterase2"/>
</dbReference>
<name>W4KKR1_HETIT</name>
<evidence type="ECO:0000313" key="1">
    <source>
        <dbReference type="EMBL" id="ETW85656.1"/>
    </source>
</evidence>
<gene>
    <name evidence="1" type="ORF">HETIRDRAFT_181115</name>
</gene>
<dbReference type="FunCoup" id="W4KKR1">
    <property type="interactions" value="46"/>
</dbReference>
<dbReference type="RefSeq" id="XP_009542491.1">
    <property type="nucleotide sequence ID" value="XM_009544196.1"/>
</dbReference>
<dbReference type="InterPro" id="IPR036866">
    <property type="entry name" value="RibonucZ/Hydroxyglut_hydro"/>
</dbReference>
<dbReference type="Pfam" id="PF02112">
    <property type="entry name" value="PDEase_II"/>
    <property type="match status" value="1"/>
</dbReference>
<dbReference type="HOGENOM" id="CLU_016658_0_0_1"/>
<protein>
    <submittedName>
        <fullName evidence="1">Cyclic-AMP phosphodiesterase-like protein</fullName>
    </submittedName>
</protein>
<dbReference type="eggNOG" id="ENOG502RFKK">
    <property type="taxonomic scope" value="Eukaryota"/>
</dbReference>
<dbReference type="GO" id="GO:1902660">
    <property type="term" value="P:negative regulation of glucose mediated signaling pathway"/>
    <property type="evidence" value="ECO:0007669"/>
    <property type="project" value="TreeGrafter"/>
</dbReference>
<dbReference type="STRING" id="747525.W4KKR1"/>
<dbReference type="PANTHER" id="PTHR28283:SF1">
    <property type="entry name" value="3',5'-CYCLIC-NUCLEOTIDE PHOSPHODIESTERASE 1"/>
    <property type="match status" value="1"/>
</dbReference>
<dbReference type="SUPFAM" id="SSF56281">
    <property type="entry name" value="Metallo-hydrolase/oxidoreductase"/>
    <property type="match status" value="1"/>
</dbReference>
<dbReference type="GO" id="GO:0006198">
    <property type="term" value="P:cAMP catabolic process"/>
    <property type="evidence" value="ECO:0007669"/>
    <property type="project" value="InterPro"/>
</dbReference>
<keyword evidence="2" id="KW-1185">Reference proteome</keyword>
<dbReference type="PANTHER" id="PTHR28283">
    <property type="entry name" value="3',5'-CYCLIC-NUCLEOTIDE PHOSPHODIESTERASE 1"/>
    <property type="match status" value="1"/>
</dbReference>
<dbReference type="GeneID" id="20668573"/>
<dbReference type="KEGG" id="hir:HETIRDRAFT_181115"/>
<accession>W4KKR1</accession>
<proteinExistence type="predicted"/>
<dbReference type="GO" id="GO:0047555">
    <property type="term" value="F:3',5'-cyclic-GMP phosphodiesterase activity"/>
    <property type="evidence" value="ECO:0007669"/>
    <property type="project" value="TreeGrafter"/>
</dbReference>
<dbReference type="OrthoDB" id="258495at2759"/>
<dbReference type="CDD" id="cd07735">
    <property type="entry name" value="class_II_PDE_MBL-fold"/>
    <property type="match status" value="1"/>
</dbReference>